<accession>A0A0G1EAP5</accession>
<evidence type="ECO:0000256" key="4">
    <source>
        <dbReference type="SAM" id="Phobius"/>
    </source>
</evidence>
<dbReference type="SUPFAM" id="SSF53623">
    <property type="entry name" value="MurD-like peptide ligases, catalytic domain"/>
    <property type="match status" value="1"/>
</dbReference>
<feature type="transmembrane region" description="Helical" evidence="4">
    <location>
        <begin position="6"/>
        <end position="24"/>
    </location>
</feature>
<dbReference type="Pfam" id="PF02875">
    <property type="entry name" value="Mur_ligase_C"/>
    <property type="match status" value="1"/>
</dbReference>
<dbReference type="InterPro" id="IPR036615">
    <property type="entry name" value="Mur_ligase_C_dom_sf"/>
</dbReference>
<dbReference type="InterPro" id="IPR004101">
    <property type="entry name" value="Mur_ligase_C"/>
</dbReference>
<dbReference type="InterPro" id="IPR051046">
    <property type="entry name" value="MurCDEF_CellWall_CoF430Synth"/>
</dbReference>
<dbReference type="GO" id="GO:0016881">
    <property type="term" value="F:acid-amino acid ligase activity"/>
    <property type="evidence" value="ECO:0007669"/>
    <property type="project" value="InterPro"/>
</dbReference>
<evidence type="ECO:0000313" key="7">
    <source>
        <dbReference type="EMBL" id="KKS80106.1"/>
    </source>
</evidence>
<evidence type="ECO:0000256" key="3">
    <source>
        <dbReference type="ARBA" id="ARBA00022840"/>
    </source>
</evidence>
<dbReference type="PANTHER" id="PTHR43024">
    <property type="entry name" value="UDP-N-ACETYLMURAMOYL-TRIPEPTIDE--D-ALANYL-D-ALANINE LIGASE"/>
    <property type="match status" value="1"/>
</dbReference>
<evidence type="ECO:0000313" key="8">
    <source>
        <dbReference type="Proteomes" id="UP000034213"/>
    </source>
</evidence>
<dbReference type="AlphaFoldDB" id="A0A0G1EAP5"/>
<dbReference type="Pfam" id="PF08245">
    <property type="entry name" value="Mur_ligase_M"/>
    <property type="match status" value="1"/>
</dbReference>
<dbReference type="GO" id="GO:0005524">
    <property type="term" value="F:ATP binding"/>
    <property type="evidence" value="ECO:0007669"/>
    <property type="project" value="UniProtKB-KW"/>
</dbReference>
<evidence type="ECO:0000256" key="1">
    <source>
        <dbReference type="ARBA" id="ARBA00022598"/>
    </source>
</evidence>
<evidence type="ECO:0000259" key="5">
    <source>
        <dbReference type="Pfam" id="PF02875"/>
    </source>
</evidence>
<evidence type="ECO:0000256" key="2">
    <source>
        <dbReference type="ARBA" id="ARBA00022741"/>
    </source>
</evidence>
<keyword evidence="3" id="KW-0067">ATP-binding</keyword>
<comment type="caution">
    <text evidence="7">The sequence shown here is derived from an EMBL/GenBank/DDBJ whole genome shotgun (WGS) entry which is preliminary data.</text>
</comment>
<evidence type="ECO:0000259" key="6">
    <source>
        <dbReference type="Pfam" id="PF08245"/>
    </source>
</evidence>
<protein>
    <submittedName>
        <fullName evidence="7">UDP-N-acetylmuramoyl-tripeptide-D-alanyl-D-alanine ligase</fullName>
    </submittedName>
</protein>
<proteinExistence type="predicted"/>
<dbReference type="EMBL" id="LCEW01000016">
    <property type="protein sequence ID" value="KKS80106.1"/>
    <property type="molecule type" value="Genomic_DNA"/>
</dbReference>
<sequence>MIHLIEVSYFLILLTAILRCLYFWQLKEYRWDRFKDFLTTSSRLQFFLPTKYFFRPKLTLKIILLGYLSGYFSILIMKFFPHQFLGPILAFFLAPVSVSLAVLLIKPATDIIIDLIIFLAKLKMRLMPKNQTVIGITGSFAKTSTKEILSHVLSAKFRVCKTLGTDNTAIGVALTVLKQLKTFHQYFVVEMGAYKKGEIKAICQIVKPKIAIITGITDQHFSLFGSQENLIQAKSELLLALPTKSLAFFNGQNPITKKLANQFPHLNTISYYFPKNKFKTNLLGDYQQLNLQAAYLVDDSYNANPEGFKAALNYIKTLNYPQKILITSGMIELGSASQKHHQEVGKLAQAIFNQVFVTKPEVAEFFPTAQVELDPRQILKKLKLNSQALVLLEGRLPKKFILSLCPNQS</sequence>
<reference evidence="7 8" key="1">
    <citation type="journal article" date="2015" name="Nature">
        <title>rRNA introns, odd ribosomes, and small enigmatic genomes across a large radiation of phyla.</title>
        <authorList>
            <person name="Brown C.T."/>
            <person name="Hug L.A."/>
            <person name="Thomas B.C."/>
            <person name="Sharon I."/>
            <person name="Castelle C.J."/>
            <person name="Singh A."/>
            <person name="Wilkins M.J."/>
            <person name="Williams K.H."/>
            <person name="Banfield J.F."/>
        </authorList>
    </citation>
    <scope>NUCLEOTIDE SEQUENCE [LARGE SCALE GENOMIC DNA]</scope>
</reference>
<dbReference type="STRING" id="1618369.UV54_C0016G0021"/>
<keyword evidence="4" id="KW-0812">Transmembrane</keyword>
<dbReference type="InterPro" id="IPR036565">
    <property type="entry name" value="Mur-like_cat_sf"/>
</dbReference>
<organism evidence="7 8">
    <name type="scientific">Candidatus Beckwithbacteria bacterium GW2011_GWA2_43_10</name>
    <dbReference type="NCBI Taxonomy" id="1618369"/>
    <lineage>
        <taxon>Bacteria</taxon>
        <taxon>Candidatus Beckwithiibacteriota</taxon>
    </lineage>
</organism>
<dbReference type="Gene3D" id="3.40.1190.10">
    <property type="entry name" value="Mur-like, catalytic domain"/>
    <property type="match status" value="1"/>
</dbReference>
<keyword evidence="2" id="KW-0547">Nucleotide-binding</keyword>
<dbReference type="InterPro" id="IPR013221">
    <property type="entry name" value="Mur_ligase_cen"/>
</dbReference>
<dbReference type="PANTHER" id="PTHR43024:SF1">
    <property type="entry name" value="UDP-N-ACETYLMURAMOYL-TRIPEPTIDE--D-ALANYL-D-ALANINE LIGASE"/>
    <property type="match status" value="1"/>
</dbReference>
<dbReference type="SUPFAM" id="SSF53244">
    <property type="entry name" value="MurD-like peptide ligases, peptide-binding domain"/>
    <property type="match status" value="1"/>
</dbReference>
<keyword evidence="4" id="KW-1133">Transmembrane helix</keyword>
<dbReference type="Proteomes" id="UP000034213">
    <property type="component" value="Unassembled WGS sequence"/>
</dbReference>
<name>A0A0G1EAP5_9BACT</name>
<feature type="transmembrane region" description="Helical" evidence="4">
    <location>
        <begin position="92"/>
        <end position="120"/>
    </location>
</feature>
<feature type="domain" description="Mur ligase central" evidence="6">
    <location>
        <begin position="136"/>
        <end position="278"/>
    </location>
</feature>
<feature type="domain" description="Mur ligase C-terminal" evidence="5">
    <location>
        <begin position="296"/>
        <end position="366"/>
    </location>
</feature>
<keyword evidence="4" id="KW-0472">Membrane</keyword>
<feature type="transmembrane region" description="Helical" evidence="4">
    <location>
        <begin position="58"/>
        <end position="80"/>
    </location>
</feature>
<gene>
    <name evidence="7" type="ORF">UV54_C0016G0021</name>
</gene>
<keyword evidence="1 7" id="KW-0436">Ligase</keyword>